<reference evidence="1" key="1">
    <citation type="submission" date="2022-08" db="UniProtKB">
        <authorList>
            <consortium name="EnsemblMetazoa"/>
        </authorList>
    </citation>
    <scope>IDENTIFICATION</scope>
    <source>
        <strain evidence="1">05x7-T-G4-1.051#20</strain>
    </source>
</reference>
<accession>A0A8W8M8N1</accession>
<evidence type="ECO:0000313" key="2">
    <source>
        <dbReference type="Proteomes" id="UP000005408"/>
    </source>
</evidence>
<dbReference type="EnsemblMetazoa" id="G323.1">
    <property type="protein sequence ID" value="G323.1:cds"/>
    <property type="gene ID" value="G323"/>
</dbReference>
<dbReference type="AlphaFoldDB" id="A0A8W8M8N1"/>
<dbReference type="InterPro" id="IPR033369">
    <property type="entry name" value="C19orf12"/>
</dbReference>
<evidence type="ECO:0000313" key="1">
    <source>
        <dbReference type="EnsemblMetazoa" id="G323.1:cds"/>
    </source>
</evidence>
<proteinExistence type="predicted"/>
<dbReference type="Pfam" id="PF20721">
    <property type="entry name" value="C19orf12"/>
    <property type="match status" value="1"/>
</dbReference>
<organism evidence="1 2">
    <name type="scientific">Magallana gigas</name>
    <name type="common">Pacific oyster</name>
    <name type="synonym">Crassostrea gigas</name>
    <dbReference type="NCBI Taxonomy" id="29159"/>
    <lineage>
        <taxon>Eukaryota</taxon>
        <taxon>Metazoa</taxon>
        <taxon>Spiralia</taxon>
        <taxon>Lophotrochozoa</taxon>
        <taxon>Mollusca</taxon>
        <taxon>Bivalvia</taxon>
        <taxon>Autobranchia</taxon>
        <taxon>Pteriomorphia</taxon>
        <taxon>Ostreida</taxon>
        <taxon>Ostreoidea</taxon>
        <taxon>Ostreidae</taxon>
        <taxon>Magallana</taxon>
    </lineage>
</organism>
<dbReference type="Proteomes" id="UP000005408">
    <property type="component" value="Unassembled WGS sequence"/>
</dbReference>
<name>A0A8W8M8N1_MAGGI</name>
<protein>
    <submittedName>
        <fullName evidence="1">Uncharacterized protein</fullName>
    </submittedName>
</protein>
<sequence length="168" mass="18023">MIEPSRIAVDCRNTCSLQRSCFITSVKDKGKNMAGVLGMAFIPYYNQLMTILETNDELKKSAKGIFKQMAWAAGGTAVGGVLLGPPGAMIGGVAGSFVGYMCSDEYTAMIKVLKNLNDQDKAKVVKAVQELVGSSSIEALTRFIGNQVQRDLFLKVLHEVVGNIQKGG</sequence>
<keyword evidence="2" id="KW-1185">Reference proteome</keyword>